<organism evidence="2 3">
    <name type="scientific">Gonium pectorale</name>
    <name type="common">Green alga</name>
    <dbReference type="NCBI Taxonomy" id="33097"/>
    <lineage>
        <taxon>Eukaryota</taxon>
        <taxon>Viridiplantae</taxon>
        <taxon>Chlorophyta</taxon>
        <taxon>core chlorophytes</taxon>
        <taxon>Chlorophyceae</taxon>
        <taxon>CS clade</taxon>
        <taxon>Chlamydomonadales</taxon>
        <taxon>Volvocaceae</taxon>
        <taxon>Gonium</taxon>
    </lineage>
</organism>
<accession>A0A150GAC1</accession>
<keyword evidence="3" id="KW-1185">Reference proteome</keyword>
<reference evidence="3" key="1">
    <citation type="journal article" date="2016" name="Nat. Commun.">
        <title>The Gonium pectorale genome demonstrates co-option of cell cycle regulation during the evolution of multicellularity.</title>
        <authorList>
            <person name="Hanschen E.R."/>
            <person name="Marriage T.N."/>
            <person name="Ferris P.J."/>
            <person name="Hamaji T."/>
            <person name="Toyoda A."/>
            <person name="Fujiyama A."/>
            <person name="Neme R."/>
            <person name="Noguchi H."/>
            <person name="Minakuchi Y."/>
            <person name="Suzuki M."/>
            <person name="Kawai-Toyooka H."/>
            <person name="Smith D.R."/>
            <person name="Sparks H."/>
            <person name="Anderson J."/>
            <person name="Bakaric R."/>
            <person name="Luria V."/>
            <person name="Karger A."/>
            <person name="Kirschner M.W."/>
            <person name="Durand P.M."/>
            <person name="Michod R.E."/>
            <person name="Nozaki H."/>
            <person name="Olson B.J."/>
        </authorList>
    </citation>
    <scope>NUCLEOTIDE SEQUENCE [LARGE SCALE GENOMIC DNA]</scope>
    <source>
        <strain evidence="3">NIES-2863</strain>
    </source>
</reference>
<dbReference type="EMBL" id="LSYV01000041">
    <property type="protein sequence ID" value="KXZ46791.1"/>
    <property type="molecule type" value="Genomic_DNA"/>
</dbReference>
<proteinExistence type="predicted"/>
<feature type="region of interest" description="Disordered" evidence="1">
    <location>
        <begin position="371"/>
        <end position="392"/>
    </location>
</feature>
<dbReference type="OrthoDB" id="531938at2759"/>
<comment type="caution">
    <text evidence="2">The sequence shown here is derived from an EMBL/GenBank/DDBJ whole genome shotgun (WGS) entry which is preliminary data.</text>
</comment>
<dbReference type="Proteomes" id="UP000075714">
    <property type="component" value="Unassembled WGS sequence"/>
</dbReference>
<protein>
    <submittedName>
        <fullName evidence="2">Uncharacterized protein</fullName>
    </submittedName>
</protein>
<gene>
    <name evidence="2" type="ORF">GPECTOR_40g525</name>
</gene>
<evidence type="ECO:0000313" key="2">
    <source>
        <dbReference type="EMBL" id="KXZ46791.1"/>
    </source>
</evidence>
<evidence type="ECO:0000256" key="1">
    <source>
        <dbReference type="SAM" id="MobiDB-lite"/>
    </source>
</evidence>
<dbReference type="AlphaFoldDB" id="A0A150GAC1"/>
<name>A0A150GAC1_GONPE</name>
<sequence>MFRLKGLSPEGDATLVLATPGGLALEPFHFALLAPFSRRPPVTLAELGRRNGLAVDWSGEGQRVHCFSQLVACKLEQRDNTAPNEAAGALADKLGAALPPDPLGFGPPPQPAAGGAAPEGLVLRVVIEARSAAWRSIKNVADILRACDEANAKGFAVGPFKGIQCRLLPRGLDAAPQPAGPLGSNSPGVQALYQAIGAVRSAHLFVAAVGSSGAHAFFMKPDQSGGAGFLELRPCGWGSTHAGEADGGKDAMMAQLQRGGDAIRFFAYNLEDPAQCSPPDYQPALRAALDSKAPMPWQTPQAAHQLQGKPPPRYSPDQLMARDQHLTPKPGALLAMIRHAAGLLADKGAYTAARSASRLHGYGVPQGVWLGPQGLTDAPQKAQAGGQELLPA</sequence>
<evidence type="ECO:0000313" key="3">
    <source>
        <dbReference type="Proteomes" id="UP000075714"/>
    </source>
</evidence>